<evidence type="ECO:0000313" key="4">
    <source>
        <dbReference type="Proteomes" id="UP000619486"/>
    </source>
</evidence>
<feature type="domain" description="FAD-binding" evidence="2">
    <location>
        <begin position="56"/>
        <end position="106"/>
    </location>
</feature>
<accession>A0A918HAS9</accession>
<dbReference type="GO" id="GO:0008688">
    <property type="term" value="F:3-(3-hydroxyphenyl)propionate hydroxylase activity"/>
    <property type="evidence" value="ECO:0007669"/>
    <property type="project" value="TreeGrafter"/>
</dbReference>
<reference evidence="3" key="1">
    <citation type="journal article" date="2014" name="Int. J. Syst. Evol. Microbiol.">
        <title>Complete genome sequence of Corynebacterium casei LMG S-19264T (=DSM 44701T), isolated from a smear-ripened cheese.</title>
        <authorList>
            <consortium name="US DOE Joint Genome Institute (JGI-PGF)"/>
            <person name="Walter F."/>
            <person name="Albersmeier A."/>
            <person name="Kalinowski J."/>
            <person name="Ruckert C."/>
        </authorList>
    </citation>
    <scope>NUCLEOTIDE SEQUENCE</scope>
    <source>
        <strain evidence="3">JCM 3172</strain>
    </source>
</reference>
<sequence length="177" mass="18863">MSINILRTEDGWWAVRGERAVHIGSKALTTAELIADRDAIQDAVTSTEAGTPSPAPPFVGQGLCAGLRDAFDLTWKLARVLTEGADERILDTYQRERKPHARRLIRLAVATGWAMTGGQDRAAALRRTLVVAAACRIPGVTAAAGQDLGRALPPGPLVRRPAFPRGAWRAATAPNPG</sequence>
<organism evidence="3 4">
    <name type="scientific">Streptomyces purpureus</name>
    <dbReference type="NCBI Taxonomy" id="1951"/>
    <lineage>
        <taxon>Bacteria</taxon>
        <taxon>Bacillati</taxon>
        <taxon>Actinomycetota</taxon>
        <taxon>Actinomycetes</taxon>
        <taxon>Kitasatosporales</taxon>
        <taxon>Streptomycetaceae</taxon>
        <taxon>Streptomyces</taxon>
    </lineage>
</organism>
<dbReference type="Proteomes" id="UP000619486">
    <property type="component" value="Unassembled WGS sequence"/>
</dbReference>
<dbReference type="InterPro" id="IPR036188">
    <property type="entry name" value="FAD/NAD-bd_sf"/>
</dbReference>
<dbReference type="PANTHER" id="PTHR43476">
    <property type="entry name" value="3-(3-HYDROXY-PHENYL)PROPIONATE/3-HYDROXYCINNAMIC ACID HYDROXYLASE"/>
    <property type="match status" value="1"/>
</dbReference>
<dbReference type="SUPFAM" id="SSF51905">
    <property type="entry name" value="FAD/NAD(P)-binding domain"/>
    <property type="match status" value="1"/>
</dbReference>
<gene>
    <name evidence="3" type="ORF">GCM10014713_45150</name>
</gene>
<dbReference type="InterPro" id="IPR002938">
    <property type="entry name" value="FAD-bd"/>
</dbReference>
<dbReference type="EMBL" id="BMQQ01000018">
    <property type="protein sequence ID" value="GGT46175.1"/>
    <property type="molecule type" value="Genomic_DNA"/>
</dbReference>
<comment type="caution">
    <text evidence="3">The sequence shown here is derived from an EMBL/GenBank/DDBJ whole genome shotgun (WGS) entry which is preliminary data.</text>
</comment>
<evidence type="ECO:0000256" key="1">
    <source>
        <dbReference type="ARBA" id="ARBA00023002"/>
    </source>
</evidence>
<name>A0A918HAS9_9ACTN</name>
<dbReference type="AlphaFoldDB" id="A0A918HAS9"/>
<dbReference type="InterPro" id="IPR050631">
    <property type="entry name" value="PheA/TfdB_FAD_monoxygenase"/>
</dbReference>
<dbReference type="GO" id="GO:0019622">
    <property type="term" value="P:3-(3-hydroxy)phenylpropionate catabolic process"/>
    <property type="evidence" value="ECO:0007669"/>
    <property type="project" value="TreeGrafter"/>
</dbReference>
<dbReference type="GO" id="GO:0071949">
    <property type="term" value="F:FAD binding"/>
    <property type="evidence" value="ECO:0007669"/>
    <property type="project" value="InterPro"/>
</dbReference>
<evidence type="ECO:0000259" key="2">
    <source>
        <dbReference type="Pfam" id="PF01494"/>
    </source>
</evidence>
<keyword evidence="1" id="KW-0560">Oxidoreductase</keyword>
<keyword evidence="4" id="KW-1185">Reference proteome</keyword>
<protein>
    <recommendedName>
        <fullName evidence="2">FAD-binding domain-containing protein</fullName>
    </recommendedName>
</protein>
<reference evidence="3" key="2">
    <citation type="submission" date="2020-09" db="EMBL/GenBank/DDBJ databases">
        <authorList>
            <person name="Sun Q."/>
            <person name="Ohkuma M."/>
        </authorList>
    </citation>
    <scope>NUCLEOTIDE SEQUENCE</scope>
    <source>
        <strain evidence="3">JCM 3172</strain>
    </source>
</reference>
<dbReference type="PANTHER" id="PTHR43476:SF3">
    <property type="entry name" value="FAD-BINDING MONOOXYGENASE"/>
    <property type="match status" value="1"/>
</dbReference>
<dbReference type="Pfam" id="PF01494">
    <property type="entry name" value="FAD_binding_3"/>
    <property type="match status" value="1"/>
</dbReference>
<dbReference type="PRINTS" id="PR00420">
    <property type="entry name" value="RNGMNOXGNASE"/>
</dbReference>
<evidence type="ECO:0000313" key="3">
    <source>
        <dbReference type="EMBL" id="GGT46175.1"/>
    </source>
</evidence>
<proteinExistence type="predicted"/>
<dbReference type="Gene3D" id="3.50.50.60">
    <property type="entry name" value="FAD/NAD(P)-binding domain"/>
    <property type="match status" value="1"/>
</dbReference>